<dbReference type="InParanoid" id="A0A0C3H2S1"/>
<dbReference type="AlphaFoldDB" id="A0A0C3H2S1"/>
<protein>
    <recommendedName>
        <fullName evidence="4">Clr5 domain-containing protein</fullName>
    </recommendedName>
</protein>
<keyword evidence="3" id="KW-1185">Reference proteome</keyword>
<proteinExistence type="predicted"/>
<feature type="region of interest" description="Disordered" evidence="1">
    <location>
        <begin position="144"/>
        <end position="183"/>
    </location>
</feature>
<gene>
    <name evidence="2" type="ORF">OIDMADRAFT_58394</name>
</gene>
<sequence length="231" mass="26408">MALKKPNRDIHLYLELHRDWIYDLYSNYGWKLDEIHEALVHHRDPWISASKLRSHMLTWKQKEMPQVWPEPQPPKILDRIAPRPPTISSLNHLSMPTSLTPYQACLNTAIHHSAPAKLMSTSTMGVGMAMSSYPMKQIYSPFYTPTNAENSSHRQQHPMPNCQLDQHRDARNDPSGTPTFQTPRHVFHDYLAPPVNEQSSDDANLEPQMGSICIYCGHVVGGRKCRCGDFG</sequence>
<reference evidence="2 3" key="1">
    <citation type="submission" date="2014-04" db="EMBL/GenBank/DDBJ databases">
        <authorList>
            <consortium name="DOE Joint Genome Institute"/>
            <person name="Kuo A."/>
            <person name="Martino E."/>
            <person name="Perotto S."/>
            <person name="Kohler A."/>
            <person name="Nagy L.G."/>
            <person name="Floudas D."/>
            <person name="Copeland A."/>
            <person name="Barry K.W."/>
            <person name="Cichocki N."/>
            <person name="Veneault-Fourrey C."/>
            <person name="LaButti K."/>
            <person name="Lindquist E.A."/>
            <person name="Lipzen A."/>
            <person name="Lundell T."/>
            <person name="Morin E."/>
            <person name="Murat C."/>
            <person name="Sun H."/>
            <person name="Tunlid A."/>
            <person name="Henrissat B."/>
            <person name="Grigoriev I.V."/>
            <person name="Hibbett D.S."/>
            <person name="Martin F."/>
            <person name="Nordberg H.P."/>
            <person name="Cantor M.N."/>
            <person name="Hua S.X."/>
        </authorList>
    </citation>
    <scope>NUCLEOTIDE SEQUENCE [LARGE SCALE GENOMIC DNA]</scope>
    <source>
        <strain evidence="2 3">Zn</strain>
    </source>
</reference>
<dbReference type="EMBL" id="KN832883">
    <property type="protein sequence ID" value="KIM96841.1"/>
    <property type="molecule type" value="Genomic_DNA"/>
</dbReference>
<dbReference type="HOGENOM" id="CLU_1200135_0_0_1"/>
<evidence type="ECO:0008006" key="4">
    <source>
        <dbReference type="Google" id="ProtNLM"/>
    </source>
</evidence>
<organism evidence="2 3">
    <name type="scientific">Oidiodendron maius (strain Zn)</name>
    <dbReference type="NCBI Taxonomy" id="913774"/>
    <lineage>
        <taxon>Eukaryota</taxon>
        <taxon>Fungi</taxon>
        <taxon>Dikarya</taxon>
        <taxon>Ascomycota</taxon>
        <taxon>Pezizomycotina</taxon>
        <taxon>Leotiomycetes</taxon>
        <taxon>Leotiomycetes incertae sedis</taxon>
        <taxon>Myxotrichaceae</taxon>
        <taxon>Oidiodendron</taxon>
    </lineage>
</organism>
<accession>A0A0C3H2S1</accession>
<name>A0A0C3H2S1_OIDMZ</name>
<reference evidence="3" key="2">
    <citation type="submission" date="2015-01" db="EMBL/GenBank/DDBJ databases">
        <title>Evolutionary Origins and Diversification of the Mycorrhizal Mutualists.</title>
        <authorList>
            <consortium name="DOE Joint Genome Institute"/>
            <consortium name="Mycorrhizal Genomics Consortium"/>
            <person name="Kohler A."/>
            <person name="Kuo A."/>
            <person name="Nagy L.G."/>
            <person name="Floudas D."/>
            <person name="Copeland A."/>
            <person name="Barry K.W."/>
            <person name="Cichocki N."/>
            <person name="Veneault-Fourrey C."/>
            <person name="LaButti K."/>
            <person name="Lindquist E.A."/>
            <person name="Lipzen A."/>
            <person name="Lundell T."/>
            <person name="Morin E."/>
            <person name="Murat C."/>
            <person name="Riley R."/>
            <person name="Ohm R."/>
            <person name="Sun H."/>
            <person name="Tunlid A."/>
            <person name="Henrissat B."/>
            <person name="Grigoriev I.V."/>
            <person name="Hibbett D.S."/>
            <person name="Martin F."/>
        </authorList>
    </citation>
    <scope>NUCLEOTIDE SEQUENCE [LARGE SCALE GENOMIC DNA]</scope>
    <source>
        <strain evidence="3">Zn</strain>
    </source>
</reference>
<dbReference type="Proteomes" id="UP000054321">
    <property type="component" value="Unassembled WGS sequence"/>
</dbReference>
<evidence type="ECO:0000313" key="3">
    <source>
        <dbReference type="Proteomes" id="UP000054321"/>
    </source>
</evidence>
<evidence type="ECO:0000256" key="1">
    <source>
        <dbReference type="SAM" id="MobiDB-lite"/>
    </source>
</evidence>
<evidence type="ECO:0000313" key="2">
    <source>
        <dbReference type="EMBL" id="KIM96841.1"/>
    </source>
</evidence>
<dbReference type="OrthoDB" id="3599849at2759"/>